<dbReference type="GO" id="GO:0003677">
    <property type="term" value="F:DNA binding"/>
    <property type="evidence" value="ECO:0007669"/>
    <property type="project" value="UniProtKB-UniRule"/>
</dbReference>
<dbReference type="RefSeq" id="WP_012896340.1">
    <property type="nucleotide sequence ID" value="NC_013642.1"/>
</dbReference>
<dbReference type="KEGG" id="tnp:Tnap_1118"/>
<evidence type="ECO:0000256" key="7">
    <source>
        <dbReference type="ARBA" id="ARBA00023163"/>
    </source>
</evidence>
<dbReference type="AlphaFoldDB" id="D2C8B9"/>
<dbReference type="GO" id="GO:0006351">
    <property type="term" value="P:DNA-templated transcription"/>
    <property type="evidence" value="ECO:0007669"/>
    <property type="project" value="UniProtKB-UniRule"/>
</dbReference>
<dbReference type="SMART" id="SM01409">
    <property type="entry name" value="RNA_pol_Rpb6"/>
    <property type="match status" value="1"/>
</dbReference>
<evidence type="ECO:0000313" key="11">
    <source>
        <dbReference type="EMBL" id="ADA67205.1"/>
    </source>
</evidence>
<evidence type="ECO:0000256" key="2">
    <source>
        <dbReference type="ARBA" id="ARBA00012418"/>
    </source>
</evidence>
<dbReference type="HOGENOM" id="CLU_125406_4_0_0"/>
<evidence type="ECO:0000256" key="3">
    <source>
        <dbReference type="ARBA" id="ARBA00013725"/>
    </source>
</evidence>
<organism evidence="11 12">
    <name type="scientific">Thermotoga petrophila (strain ATCC BAA-489 / DSM 13996 / JCM 10882 / RKU-10)</name>
    <name type="common">Thermotoga naphthophila</name>
    <dbReference type="NCBI Taxonomy" id="590168"/>
    <lineage>
        <taxon>Bacteria</taxon>
        <taxon>Thermotogati</taxon>
        <taxon>Thermotogota</taxon>
        <taxon>Thermotogae</taxon>
        <taxon>Thermotogales</taxon>
        <taxon>Thermotogaceae</taxon>
        <taxon>Thermotoga</taxon>
    </lineage>
</organism>
<dbReference type="InterPro" id="IPR036161">
    <property type="entry name" value="RPB6/omega-like_sf"/>
</dbReference>
<gene>
    <name evidence="10" type="primary">rpoZ</name>
    <name evidence="11" type="ordered locus">Tnap_1118</name>
</gene>
<dbReference type="InterPro" id="IPR006110">
    <property type="entry name" value="Pol_omega/Rpo6/RPB6"/>
</dbReference>
<dbReference type="Pfam" id="PF01192">
    <property type="entry name" value="RNA_pol_Rpb6"/>
    <property type="match status" value="1"/>
</dbReference>
<dbReference type="SUPFAM" id="SSF63562">
    <property type="entry name" value="RPB6/omega subunit-like"/>
    <property type="match status" value="1"/>
</dbReference>
<evidence type="ECO:0000256" key="5">
    <source>
        <dbReference type="ARBA" id="ARBA00022679"/>
    </source>
</evidence>
<dbReference type="HAMAP" id="MF_00366">
    <property type="entry name" value="RNApol_bact_RpoZ"/>
    <property type="match status" value="1"/>
</dbReference>
<protein>
    <recommendedName>
        <fullName evidence="3 10">DNA-directed RNA polymerase subunit omega</fullName>
        <shortName evidence="10">RNAP omega subunit</shortName>
        <ecNumber evidence="2 10">2.7.7.6</ecNumber>
    </recommendedName>
    <alternativeName>
        <fullName evidence="10">RNA polymerase omega subunit</fullName>
    </alternativeName>
    <alternativeName>
        <fullName evidence="8 10">Transcriptase subunit omega</fullName>
    </alternativeName>
</protein>
<name>D2C8B9_THEP2</name>
<evidence type="ECO:0000256" key="4">
    <source>
        <dbReference type="ARBA" id="ARBA00022478"/>
    </source>
</evidence>
<dbReference type="EMBL" id="CP001839">
    <property type="protein sequence ID" value="ADA67205.1"/>
    <property type="molecule type" value="Genomic_DNA"/>
</dbReference>
<comment type="similarity">
    <text evidence="1 10">Belongs to the RNA polymerase subunit omega family.</text>
</comment>
<dbReference type="GO" id="GO:0003899">
    <property type="term" value="F:DNA-directed RNA polymerase activity"/>
    <property type="evidence" value="ECO:0007669"/>
    <property type="project" value="UniProtKB-UniRule"/>
</dbReference>
<comment type="function">
    <text evidence="10">Promotes RNA polymerase assembly. Latches the N- and C-terminal regions of the beta' subunit thereby facilitating its interaction with the beta and alpha subunits.</text>
</comment>
<evidence type="ECO:0000256" key="6">
    <source>
        <dbReference type="ARBA" id="ARBA00022695"/>
    </source>
</evidence>
<evidence type="ECO:0000313" key="12">
    <source>
        <dbReference type="Proteomes" id="UP000000940"/>
    </source>
</evidence>
<dbReference type="Gene3D" id="3.90.940.10">
    <property type="match status" value="1"/>
</dbReference>
<proteinExistence type="inferred from homology"/>
<keyword evidence="6 10" id="KW-0548">Nucleotidyltransferase</keyword>
<dbReference type="Proteomes" id="UP000000940">
    <property type="component" value="Chromosome"/>
</dbReference>
<keyword evidence="12" id="KW-1185">Reference proteome</keyword>
<comment type="catalytic activity">
    <reaction evidence="9 10">
        <text>RNA(n) + a ribonucleoside 5'-triphosphate = RNA(n+1) + diphosphate</text>
        <dbReference type="Rhea" id="RHEA:21248"/>
        <dbReference type="Rhea" id="RHEA-COMP:14527"/>
        <dbReference type="Rhea" id="RHEA-COMP:17342"/>
        <dbReference type="ChEBI" id="CHEBI:33019"/>
        <dbReference type="ChEBI" id="CHEBI:61557"/>
        <dbReference type="ChEBI" id="CHEBI:140395"/>
        <dbReference type="EC" id="2.7.7.6"/>
    </reaction>
</comment>
<keyword evidence="7 10" id="KW-0804">Transcription</keyword>
<sequence>MEKMVKFNLRYDELLKKIPYKYAIPVVVAKRAEAIREYARPFVITDDENPVSIAFMELSLNYIRIKNEEILKALIPKVK</sequence>
<reference evidence="11 12" key="1">
    <citation type="submission" date="2009-12" db="EMBL/GenBank/DDBJ databases">
        <title>Complete sequence of Thermotoga petrophila RKU-1.</title>
        <authorList>
            <consortium name="US DOE Joint Genome Institute"/>
            <person name="Lucas S."/>
            <person name="Copeland A."/>
            <person name="Lapidus A."/>
            <person name="Glavina del Rio T."/>
            <person name="Dalin E."/>
            <person name="Tice H."/>
            <person name="Bruce D."/>
            <person name="Goodwin L."/>
            <person name="Pitluck S."/>
            <person name="Munk A.C."/>
            <person name="Brettin T."/>
            <person name="Detter J.C."/>
            <person name="Han C."/>
            <person name="Tapia R."/>
            <person name="Larimer F."/>
            <person name="Land M."/>
            <person name="Hauser L."/>
            <person name="Kyrpides N."/>
            <person name="Mikhailova N."/>
            <person name="Nelson K.E."/>
            <person name="Gogarten J.P."/>
            <person name="Noll K.M."/>
        </authorList>
    </citation>
    <scope>NUCLEOTIDE SEQUENCE [LARGE SCALE GENOMIC DNA]</scope>
    <source>
        <strain evidence="12">ATCC BAA-489 / DSM 13996 / JCM 10882 / RKU-10</strain>
    </source>
</reference>
<dbReference type="EC" id="2.7.7.6" evidence="2 10"/>
<dbReference type="InterPro" id="IPR003716">
    <property type="entry name" value="DNA-dir_RNA_pol_omega"/>
</dbReference>
<keyword evidence="4 10" id="KW-0240">DNA-directed RNA polymerase</keyword>
<evidence type="ECO:0000256" key="10">
    <source>
        <dbReference type="HAMAP-Rule" id="MF_00366"/>
    </source>
</evidence>
<comment type="subunit">
    <text evidence="10">The RNAP catalytic core consists of 2 alpha, 1 beta, 1 beta' and 1 omega subunit. When a sigma factor is associated with the core the holoenzyme is formed, which can initiate transcription.</text>
</comment>
<evidence type="ECO:0000256" key="9">
    <source>
        <dbReference type="ARBA" id="ARBA00048552"/>
    </source>
</evidence>
<evidence type="ECO:0000256" key="1">
    <source>
        <dbReference type="ARBA" id="ARBA00006711"/>
    </source>
</evidence>
<accession>D2C8B9</accession>
<dbReference type="GO" id="GO:0000428">
    <property type="term" value="C:DNA-directed RNA polymerase complex"/>
    <property type="evidence" value="ECO:0007669"/>
    <property type="project" value="UniProtKB-KW"/>
</dbReference>
<keyword evidence="5 10" id="KW-0808">Transferase</keyword>
<evidence type="ECO:0000256" key="8">
    <source>
        <dbReference type="ARBA" id="ARBA00029924"/>
    </source>
</evidence>